<dbReference type="STRING" id="105785.A0A2J7Q5Q3"/>
<dbReference type="EMBL" id="NEVH01017550">
    <property type="protein sequence ID" value="PNF23918.1"/>
    <property type="molecule type" value="Genomic_DNA"/>
</dbReference>
<dbReference type="InParanoid" id="A0A2J7Q5Q3"/>
<organism evidence="2 3">
    <name type="scientific">Cryptotermes secundus</name>
    <dbReference type="NCBI Taxonomy" id="105785"/>
    <lineage>
        <taxon>Eukaryota</taxon>
        <taxon>Metazoa</taxon>
        <taxon>Ecdysozoa</taxon>
        <taxon>Arthropoda</taxon>
        <taxon>Hexapoda</taxon>
        <taxon>Insecta</taxon>
        <taxon>Pterygota</taxon>
        <taxon>Neoptera</taxon>
        <taxon>Polyneoptera</taxon>
        <taxon>Dictyoptera</taxon>
        <taxon>Blattodea</taxon>
        <taxon>Blattoidea</taxon>
        <taxon>Termitoidae</taxon>
        <taxon>Kalotermitidae</taxon>
        <taxon>Cryptotermitinae</taxon>
        <taxon>Cryptotermes</taxon>
    </lineage>
</organism>
<proteinExistence type="predicted"/>
<gene>
    <name evidence="2" type="ORF">B7P43_G12843</name>
</gene>
<sequence length="489" mass="56208">MADSTGRLESCISSFLNNRSDMREVKCIKCEEVSLELLQANTEILSLEKIIKMLQEQQNMNMTTSINELNGADEGGYATTSARSFNDNVRIEKFNHRQDDVSNELKGVKSYMMNLNQRLKQAVGQPMEEVIEMEVNTILTKIESLCEIMNDQTYSESKWTNIKTKKQKGTTNNRHENIYNIPVINNRYELQVSKDASKIQTLNSAKNKMTRNYNTKVIPTKKKTHRILIIGDSHGRGCADEMMHNLNSDFEVQGIIKPGADLATITGTAKREVKLLTKKDVIIIWGGVRDVGKNETMGGLNQLKGFFKENKHTNIIQMGIPHRFDLHENSCVNKEIEVFNRKLGKLIKAFDHTTLIQPDSNREIFTRHGLHMNRKGKELTAMKIRSAIRHLLDKKIGELVVMTWKEEEKEEEDRETTLQGKHNLNKGKVEIQDFSMSQKGKDQEPKQDVTNTVSTRRLRKPPIEKRDDFLGMDKKRRKFPTTKEKDLVS</sequence>
<feature type="region of interest" description="Disordered" evidence="1">
    <location>
        <begin position="408"/>
        <end position="489"/>
    </location>
</feature>
<comment type="caution">
    <text evidence="2">The sequence shown here is derived from an EMBL/GenBank/DDBJ whole genome shotgun (WGS) entry which is preliminary data.</text>
</comment>
<dbReference type="InterPro" id="IPR036514">
    <property type="entry name" value="SGNH_hydro_sf"/>
</dbReference>
<evidence type="ECO:0000313" key="2">
    <source>
        <dbReference type="EMBL" id="PNF23918.1"/>
    </source>
</evidence>
<dbReference type="Proteomes" id="UP000235965">
    <property type="component" value="Unassembled WGS sequence"/>
</dbReference>
<dbReference type="OrthoDB" id="6624170at2759"/>
<accession>A0A2J7Q5Q3</accession>
<dbReference type="AlphaFoldDB" id="A0A2J7Q5Q3"/>
<reference evidence="2 3" key="1">
    <citation type="submission" date="2017-12" db="EMBL/GenBank/DDBJ databases">
        <title>Hemimetabolous genomes reveal molecular basis of termite eusociality.</title>
        <authorList>
            <person name="Harrison M.C."/>
            <person name="Jongepier E."/>
            <person name="Robertson H.M."/>
            <person name="Arning N."/>
            <person name="Bitard-Feildel T."/>
            <person name="Chao H."/>
            <person name="Childers C.P."/>
            <person name="Dinh H."/>
            <person name="Doddapaneni H."/>
            <person name="Dugan S."/>
            <person name="Gowin J."/>
            <person name="Greiner C."/>
            <person name="Han Y."/>
            <person name="Hu H."/>
            <person name="Hughes D.S.T."/>
            <person name="Huylmans A.-K."/>
            <person name="Kemena C."/>
            <person name="Kremer L.P.M."/>
            <person name="Lee S.L."/>
            <person name="Lopez-Ezquerra A."/>
            <person name="Mallet L."/>
            <person name="Monroy-Kuhn J.M."/>
            <person name="Moser A."/>
            <person name="Murali S.C."/>
            <person name="Muzny D.M."/>
            <person name="Otani S."/>
            <person name="Piulachs M.-D."/>
            <person name="Poelchau M."/>
            <person name="Qu J."/>
            <person name="Schaub F."/>
            <person name="Wada-Katsumata A."/>
            <person name="Worley K.C."/>
            <person name="Xie Q."/>
            <person name="Ylla G."/>
            <person name="Poulsen M."/>
            <person name="Gibbs R.A."/>
            <person name="Schal C."/>
            <person name="Richards S."/>
            <person name="Belles X."/>
            <person name="Korb J."/>
            <person name="Bornberg-Bauer E."/>
        </authorList>
    </citation>
    <scope>NUCLEOTIDE SEQUENCE [LARGE SCALE GENOMIC DNA]</scope>
    <source>
        <tissue evidence="2">Whole body</tissue>
    </source>
</reference>
<name>A0A2J7Q5Q3_9NEOP</name>
<evidence type="ECO:0000313" key="3">
    <source>
        <dbReference type="Proteomes" id="UP000235965"/>
    </source>
</evidence>
<keyword evidence="3" id="KW-1185">Reference proteome</keyword>
<evidence type="ECO:0000256" key="1">
    <source>
        <dbReference type="SAM" id="MobiDB-lite"/>
    </source>
</evidence>
<dbReference type="Gene3D" id="3.40.50.1110">
    <property type="entry name" value="SGNH hydrolase"/>
    <property type="match status" value="1"/>
</dbReference>
<dbReference type="SUPFAM" id="SSF52266">
    <property type="entry name" value="SGNH hydrolase"/>
    <property type="match status" value="1"/>
</dbReference>
<feature type="compositionally biased region" description="Basic and acidic residues" evidence="1">
    <location>
        <begin position="461"/>
        <end position="473"/>
    </location>
</feature>
<protein>
    <submittedName>
        <fullName evidence="2">Uncharacterized protein</fullName>
    </submittedName>
</protein>